<gene>
    <name evidence="1" type="ORF">PR048_015252</name>
</gene>
<accession>A0ABQ9HGG0</accession>
<evidence type="ECO:0008006" key="3">
    <source>
        <dbReference type="Google" id="ProtNLM"/>
    </source>
</evidence>
<keyword evidence="2" id="KW-1185">Reference proteome</keyword>
<proteinExistence type="predicted"/>
<evidence type="ECO:0000313" key="1">
    <source>
        <dbReference type="EMBL" id="KAJ8883409.1"/>
    </source>
</evidence>
<dbReference type="PANTHER" id="PTHR23250:SF1">
    <property type="entry name" value="TECTONIN BETA-PROPELLER REPEAT-CONTAINING PROTEIN 1"/>
    <property type="match status" value="1"/>
</dbReference>
<protein>
    <recommendedName>
        <fullName evidence="3">Tectonin beta-propeller repeat-containing protein</fullName>
    </recommendedName>
</protein>
<dbReference type="EMBL" id="JARBHB010000005">
    <property type="protein sequence ID" value="KAJ8883409.1"/>
    <property type="molecule type" value="Genomic_DNA"/>
</dbReference>
<dbReference type="Proteomes" id="UP001159363">
    <property type="component" value="Chromosome 4"/>
</dbReference>
<organism evidence="1 2">
    <name type="scientific">Dryococelus australis</name>
    <dbReference type="NCBI Taxonomy" id="614101"/>
    <lineage>
        <taxon>Eukaryota</taxon>
        <taxon>Metazoa</taxon>
        <taxon>Ecdysozoa</taxon>
        <taxon>Arthropoda</taxon>
        <taxon>Hexapoda</taxon>
        <taxon>Insecta</taxon>
        <taxon>Pterygota</taxon>
        <taxon>Neoptera</taxon>
        <taxon>Polyneoptera</taxon>
        <taxon>Phasmatodea</taxon>
        <taxon>Verophasmatodea</taxon>
        <taxon>Anareolatae</taxon>
        <taxon>Phasmatidae</taxon>
        <taxon>Eurycanthinae</taxon>
        <taxon>Dryococelus</taxon>
    </lineage>
</organism>
<dbReference type="SMART" id="SM00706">
    <property type="entry name" value="TECPR"/>
    <property type="match status" value="2"/>
</dbReference>
<sequence>MTTESLCLTYTSTVNARCAGNHRSILTDNSILAGQVDVNSGIDNLIDAWAVAVNGDALFRKGVSNSCPDGTVWEYVSSDQPLVSISCGPDNQVWAVGKDGSAYWRFGTMASKRMGEVWEAVEPPSGKTLKQVSVGRSAVWGLDSAGQLFVRREVTPVFPEGTHWQTVSSPQMAAGAG</sequence>
<evidence type="ECO:0000313" key="2">
    <source>
        <dbReference type="Proteomes" id="UP001159363"/>
    </source>
</evidence>
<dbReference type="Pfam" id="PF06462">
    <property type="entry name" value="Hyd_WA"/>
    <property type="match status" value="3"/>
</dbReference>
<reference evidence="1 2" key="1">
    <citation type="submission" date="2023-02" db="EMBL/GenBank/DDBJ databases">
        <title>LHISI_Scaffold_Assembly.</title>
        <authorList>
            <person name="Stuart O.P."/>
            <person name="Cleave R."/>
            <person name="Magrath M.J.L."/>
            <person name="Mikheyev A.S."/>
        </authorList>
    </citation>
    <scope>NUCLEOTIDE SEQUENCE [LARGE SCALE GENOMIC DNA]</scope>
    <source>
        <strain evidence="1">Daus_M_001</strain>
        <tissue evidence="1">Leg muscle</tissue>
    </source>
</reference>
<dbReference type="PANTHER" id="PTHR23250">
    <property type="entry name" value="DYSFERLIN-RELATED"/>
    <property type="match status" value="1"/>
</dbReference>
<name>A0ABQ9HGG0_9NEOP</name>
<dbReference type="InterPro" id="IPR006624">
    <property type="entry name" value="Beta-propeller_rpt_TECPR"/>
</dbReference>
<dbReference type="InterPro" id="IPR051513">
    <property type="entry name" value="Tectonin_beta-prop"/>
</dbReference>
<comment type="caution">
    <text evidence="1">The sequence shown here is derived from an EMBL/GenBank/DDBJ whole genome shotgun (WGS) entry which is preliminary data.</text>
</comment>